<dbReference type="SUPFAM" id="SSF53901">
    <property type="entry name" value="Thiolase-like"/>
    <property type="match status" value="2"/>
</dbReference>
<dbReference type="InterPro" id="IPR013751">
    <property type="entry name" value="ACP_syn_III_N"/>
</dbReference>
<sequence>MSRFATIIGTGHYLPPIERPNREMRERFGEVIDKFEASSGITTRWYAPDDWVTSDLAVEAAREALKDAGIQAEDLDMIILGTDSPDYITPATSVVVQHKLGAVKAGTFDIGCACASFPTGLNIAAGLLATSYQMKYVLVVGAYMMHKLCDWQNDVMSFFYGDGAGAAVLTYSDKPGFISSTFFADGSYHKHWGIYSGGTYEPATVESVQAGRTQVRFITPFPPEVNNEGWPKRMRELAANGNFDLQDVDMALYTQVRLNSIKLVQETLGLPLEKTHWIMDKWGYTGSACIPMVFDDARKQGKIKSGDLVTFVGSGVGYNQAGSAFIMP</sequence>
<dbReference type="RefSeq" id="WP_061913857.1">
    <property type="nucleotide sequence ID" value="NZ_DF967971.1"/>
</dbReference>
<evidence type="ECO:0000313" key="6">
    <source>
        <dbReference type="Proteomes" id="UP000050514"/>
    </source>
</evidence>
<evidence type="ECO:0000259" key="4">
    <source>
        <dbReference type="Pfam" id="PF08545"/>
    </source>
</evidence>
<keyword evidence="6" id="KW-1185">Reference proteome</keyword>
<reference evidence="5 6" key="1">
    <citation type="submission" date="2015-07" db="EMBL/GenBank/DDBJ databases">
        <title>Draft genome of Bellilinea caldifistulae DSM 17877.</title>
        <authorList>
            <person name="Hemp J."/>
            <person name="Ward L.M."/>
            <person name="Pace L.A."/>
            <person name="Fischer W.W."/>
        </authorList>
    </citation>
    <scope>NUCLEOTIDE SEQUENCE [LARGE SCALE GENOMIC DNA]</scope>
    <source>
        <strain evidence="5 6">GOMI-1</strain>
    </source>
</reference>
<dbReference type="GO" id="GO:0044550">
    <property type="term" value="P:secondary metabolite biosynthetic process"/>
    <property type="evidence" value="ECO:0007669"/>
    <property type="project" value="TreeGrafter"/>
</dbReference>
<dbReference type="PATRIC" id="fig|360411.5.peg.2852"/>
<comment type="caution">
    <text evidence="5">The sequence shown here is derived from an EMBL/GenBank/DDBJ whole genome shotgun (WGS) entry which is preliminary data.</text>
</comment>
<organism evidence="5 6">
    <name type="scientific">Bellilinea caldifistulae</name>
    <dbReference type="NCBI Taxonomy" id="360411"/>
    <lineage>
        <taxon>Bacteria</taxon>
        <taxon>Bacillati</taxon>
        <taxon>Chloroflexota</taxon>
        <taxon>Anaerolineae</taxon>
        <taxon>Anaerolineales</taxon>
        <taxon>Anaerolineaceae</taxon>
        <taxon>Bellilinea</taxon>
    </lineage>
</organism>
<evidence type="ECO:0000259" key="3">
    <source>
        <dbReference type="Pfam" id="PF08541"/>
    </source>
</evidence>
<dbReference type="CDD" id="cd00830">
    <property type="entry name" value="KAS_III"/>
    <property type="match status" value="1"/>
</dbReference>
<keyword evidence="2" id="KW-0012">Acyltransferase</keyword>
<dbReference type="GO" id="GO:0004315">
    <property type="term" value="F:3-oxoacyl-[acyl-carrier-protein] synthase activity"/>
    <property type="evidence" value="ECO:0007669"/>
    <property type="project" value="InterPro"/>
</dbReference>
<dbReference type="PANTHER" id="PTHR34069">
    <property type="entry name" value="3-OXOACYL-[ACYL-CARRIER-PROTEIN] SYNTHASE 3"/>
    <property type="match status" value="1"/>
</dbReference>
<dbReference type="OrthoDB" id="9815506at2"/>
<accession>A0A0N8GMH6</accession>
<name>A0A0N8GMH6_9CHLR</name>
<gene>
    <name evidence="5" type="ORF">AC812_08475</name>
</gene>
<feature type="domain" description="Beta-ketoacyl-[acyl-carrier-protein] synthase III C-terminal" evidence="3">
    <location>
        <begin position="242"/>
        <end position="323"/>
    </location>
</feature>
<evidence type="ECO:0000256" key="1">
    <source>
        <dbReference type="ARBA" id="ARBA00022679"/>
    </source>
</evidence>
<dbReference type="Pfam" id="PF08545">
    <property type="entry name" value="ACP_syn_III"/>
    <property type="match status" value="1"/>
</dbReference>
<evidence type="ECO:0000256" key="2">
    <source>
        <dbReference type="ARBA" id="ARBA00023315"/>
    </source>
</evidence>
<dbReference type="STRING" id="360411.AC812_08475"/>
<dbReference type="Proteomes" id="UP000050514">
    <property type="component" value="Unassembled WGS sequence"/>
</dbReference>
<dbReference type="PANTHER" id="PTHR34069:SF2">
    <property type="entry name" value="BETA-KETOACYL-[ACYL-CARRIER-PROTEIN] SYNTHASE III"/>
    <property type="match status" value="1"/>
</dbReference>
<dbReference type="EMBL" id="LGHJ01000014">
    <property type="protein sequence ID" value="KPL75322.1"/>
    <property type="molecule type" value="Genomic_DNA"/>
</dbReference>
<dbReference type="InterPro" id="IPR013747">
    <property type="entry name" value="ACP_syn_III_C"/>
</dbReference>
<dbReference type="GO" id="GO:0006633">
    <property type="term" value="P:fatty acid biosynthetic process"/>
    <property type="evidence" value="ECO:0007669"/>
    <property type="project" value="InterPro"/>
</dbReference>
<keyword evidence="1" id="KW-0808">Transferase</keyword>
<dbReference type="Pfam" id="PF08541">
    <property type="entry name" value="ACP_syn_III_C"/>
    <property type="match status" value="1"/>
</dbReference>
<feature type="domain" description="Beta-ketoacyl-[acyl-carrier-protein] synthase III N-terminal" evidence="4">
    <location>
        <begin position="108"/>
        <end position="186"/>
    </location>
</feature>
<dbReference type="InterPro" id="IPR016039">
    <property type="entry name" value="Thiolase-like"/>
</dbReference>
<evidence type="ECO:0000313" key="5">
    <source>
        <dbReference type="EMBL" id="KPL75322.1"/>
    </source>
</evidence>
<dbReference type="Gene3D" id="3.40.47.10">
    <property type="match status" value="1"/>
</dbReference>
<proteinExistence type="predicted"/>
<dbReference type="AlphaFoldDB" id="A0A0N8GMH6"/>
<evidence type="ECO:0008006" key="7">
    <source>
        <dbReference type="Google" id="ProtNLM"/>
    </source>
</evidence>
<protein>
    <recommendedName>
        <fullName evidence="7">Ketoacyl-ACP synthase III</fullName>
    </recommendedName>
</protein>